<dbReference type="AlphaFoldDB" id="A0A0F9N9K5"/>
<proteinExistence type="predicted"/>
<reference evidence="2" key="1">
    <citation type="journal article" date="2015" name="Nature">
        <title>Complex archaea that bridge the gap between prokaryotes and eukaryotes.</title>
        <authorList>
            <person name="Spang A."/>
            <person name="Saw J.H."/>
            <person name="Jorgensen S.L."/>
            <person name="Zaremba-Niedzwiedzka K."/>
            <person name="Martijn J."/>
            <person name="Lind A.E."/>
            <person name="van Eijk R."/>
            <person name="Schleper C."/>
            <person name="Guy L."/>
            <person name="Ettema T.J."/>
        </authorList>
    </citation>
    <scope>NUCLEOTIDE SEQUENCE</scope>
</reference>
<dbReference type="EMBL" id="LAZR01003795">
    <property type="protein sequence ID" value="KKN14659.1"/>
    <property type="molecule type" value="Genomic_DNA"/>
</dbReference>
<protein>
    <submittedName>
        <fullName evidence="2">Uncharacterized protein</fullName>
    </submittedName>
</protein>
<evidence type="ECO:0000256" key="1">
    <source>
        <dbReference type="SAM" id="MobiDB-lite"/>
    </source>
</evidence>
<comment type="caution">
    <text evidence="2">The sequence shown here is derived from an EMBL/GenBank/DDBJ whole genome shotgun (WGS) entry which is preliminary data.</text>
</comment>
<accession>A0A0F9N9K5</accession>
<organism evidence="2">
    <name type="scientific">marine sediment metagenome</name>
    <dbReference type="NCBI Taxonomy" id="412755"/>
    <lineage>
        <taxon>unclassified sequences</taxon>
        <taxon>metagenomes</taxon>
        <taxon>ecological metagenomes</taxon>
    </lineage>
</organism>
<feature type="region of interest" description="Disordered" evidence="1">
    <location>
        <begin position="147"/>
        <end position="167"/>
    </location>
</feature>
<sequence length="167" mass="19720">MYEEQLTPEMMQQLEDEQALKALESEEDRFLQSQEFQEGYGYPQAEEKHNPHSFLHKATFETDDTIKTTFLTEEELGRPLFSMRFLLDMEDIAKHYLDPLAKKYPGKDKEMGNKISNYFFMKALNMSDSGMSNMGFSMNLNVTRRMDTTRKRVSEESMKNLKQTKRK</sequence>
<gene>
    <name evidence="2" type="ORF">LCGC14_0993900</name>
</gene>
<name>A0A0F9N9K5_9ZZZZ</name>
<feature type="compositionally biased region" description="Basic and acidic residues" evidence="1">
    <location>
        <begin position="147"/>
        <end position="159"/>
    </location>
</feature>
<evidence type="ECO:0000313" key="2">
    <source>
        <dbReference type="EMBL" id="KKN14659.1"/>
    </source>
</evidence>